<dbReference type="GO" id="GO:0004252">
    <property type="term" value="F:serine-type endopeptidase activity"/>
    <property type="evidence" value="ECO:0007669"/>
    <property type="project" value="UniProtKB-UniRule"/>
</dbReference>
<dbReference type="PRINTS" id="PR00722">
    <property type="entry name" value="CHYMOTRYPSIN"/>
</dbReference>
<name>A0AAV8WHW0_9CUCU</name>
<evidence type="ECO:0000256" key="6">
    <source>
        <dbReference type="ARBA" id="ARBA00022837"/>
    </source>
</evidence>
<keyword evidence="8" id="KW-1015">Disulfide bond</keyword>
<dbReference type="FunFam" id="2.40.10.10:FF:000078">
    <property type="entry name" value="Serine protease H137"/>
    <property type="match status" value="1"/>
</dbReference>
<dbReference type="SUPFAM" id="SSF50494">
    <property type="entry name" value="Trypsin-like serine proteases"/>
    <property type="match status" value="1"/>
</dbReference>
<dbReference type="AlphaFoldDB" id="A0AAV8WHW0"/>
<feature type="domain" description="Clip" evidence="14">
    <location>
        <begin position="36"/>
        <end position="91"/>
    </location>
</feature>
<dbReference type="InterPro" id="IPR009003">
    <property type="entry name" value="Peptidase_S1_PA"/>
</dbReference>
<comment type="domain">
    <text evidence="12">The clip domain consists of 35-55 residues which are 'knitted' together usually by 3 conserved disulfide bonds forming a clip-like compact structure.</text>
</comment>
<keyword evidence="2" id="KW-0479">Metal-binding</keyword>
<protein>
    <recommendedName>
        <fullName evidence="12">CLIP domain-containing serine protease</fullName>
        <ecNumber evidence="11">3.4.21.-</ecNumber>
    </recommendedName>
</protein>
<dbReference type="InterPro" id="IPR043504">
    <property type="entry name" value="Peptidase_S1_PA_chymotrypsin"/>
</dbReference>
<evidence type="ECO:0000256" key="9">
    <source>
        <dbReference type="ARBA" id="ARBA00023180"/>
    </source>
</evidence>
<dbReference type="Proteomes" id="UP001159042">
    <property type="component" value="Unassembled WGS sequence"/>
</dbReference>
<organism evidence="15 16">
    <name type="scientific">Exocentrus adspersus</name>
    <dbReference type="NCBI Taxonomy" id="1586481"/>
    <lineage>
        <taxon>Eukaryota</taxon>
        <taxon>Metazoa</taxon>
        <taxon>Ecdysozoa</taxon>
        <taxon>Arthropoda</taxon>
        <taxon>Hexapoda</taxon>
        <taxon>Insecta</taxon>
        <taxon>Pterygota</taxon>
        <taxon>Neoptera</taxon>
        <taxon>Endopterygota</taxon>
        <taxon>Coleoptera</taxon>
        <taxon>Polyphaga</taxon>
        <taxon>Cucujiformia</taxon>
        <taxon>Chrysomeloidea</taxon>
        <taxon>Cerambycidae</taxon>
        <taxon>Lamiinae</taxon>
        <taxon>Acanthocinini</taxon>
        <taxon>Exocentrus</taxon>
    </lineage>
</organism>
<evidence type="ECO:0000256" key="10">
    <source>
        <dbReference type="ARBA" id="ARBA00024195"/>
    </source>
</evidence>
<dbReference type="EC" id="3.4.21.-" evidence="11"/>
<evidence type="ECO:0000256" key="1">
    <source>
        <dbReference type="ARBA" id="ARBA00022670"/>
    </source>
</evidence>
<dbReference type="Pfam" id="PF12032">
    <property type="entry name" value="CLIP"/>
    <property type="match status" value="1"/>
</dbReference>
<feature type="domain" description="Peptidase S1" evidence="13">
    <location>
        <begin position="138"/>
        <end position="392"/>
    </location>
</feature>
<keyword evidence="9" id="KW-0325">Glycoprotein</keyword>
<evidence type="ECO:0000256" key="12">
    <source>
        <dbReference type="RuleBase" id="RU366078"/>
    </source>
</evidence>
<evidence type="ECO:0000256" key="7">
    <source>
        <dbReference type="ARBA" id="ARBA00023145"/>
    </source>
</evidence>
<accession>A0AAV8WHW0</accession>
<keyword evidence="12" id="KW-0964">Secreted</keyword>
<keyword evidence="5 11" id="KW-0720">Serine protease</keyword>
<evidence type="ECO:0000256" key="3">
    <source>
        <dbReference type="ARBA" id="ARBA00022729"/>
    </source>
</evidence>
<evidence type="ECO:0000313" key="15">
    <source>
        <dbReference type="EMBL" id="KAJ8925740.1"/>
    </source>
</evidence>
<feature type="signal peptide" evidence="12">
    <location>
        <begin position="1"/>
        <end position="28"/>
    </location>
</feature>
<dbReference type="GO" id="GO:0046872">
    <property type="term" value="F:metal ion binding"/>
    <property type="evidence" value="ECO:0007669"/>
    <property type="project" value="UniProtKB-KW"/>
</dbReference>
<dbReference type="PANTHER" id="PTHR24256">
    <property type="entry name" value="TRYPTASE-RELATED"/>
    <property type="match status" value="1"/>
</dbReference>
<evidence type="ECO:0000256" key="5">
    <source>
        <dbReference type="ARBA" id="ARBA00022825"/>
    </source>
</evidence>
<comment type="caution">
    <text evidence="15">The sequence shown here is derived from an EMBL/GenBank/DDBJ whole genome shotgun (WGS) entry which is preliminary data.</text>
</comment>
<dbReference type="InterPro" id="IPR001314">
    <property type="entry name" value="Peptidase_S1A"/>
</dbReference>
<reference evidence="15 16" key="1">
    <citation type="journal article" date="2023" name="Insect Mol. Biol.">
        <title>Genome sequencing provides insights into the evolution of gene families encoding plant cell wall-degrading enzymes in longhorned beetles.</title>
        <authorList>
            <person name="Shin N.R."/>
            <person name="Okamura Y."/>
            <person name="Kirsch R."/>
            <person name="Pauchet Y."/>
        </authorList>
    </citation>
    <scope>NUCLEOTIDE SEQUENCE [LARGE SCALE GENOMIC DNA]</scope>
    <source>
        <strain evidence="15">EAD_L_NR</strain>
    </source>
</reference>
<keyword evidence="4 11" id="KW-0378">Hydrolase</keyword>
<dbReference type="GO" id="GO:0051604">
    <property type="term" value="P:protein maturation"/>
    <property type="evidence" value="ECO:0007669"/>
    <property type="project" value="UniProtKB-ARBA"/>
</dbReference>
<dbReference type="PROSITE" id="PS00135">
    <property type="entry name" value="TRYPSIN_SER"/>
    <property type="match status" value="1"/>
</dbReference>
<evidence type="ECO:0000256" key="4">
    <source>
        <dbReference type="ARBA" id="ARBA00022801"/>
    </source>
</evidence>
<dbReference type="InterPro" id="IPR051487">
    <property type="entry name" value="Ser/Thr_Proteases_Immune/Dev"/>
</dbReference>
<dbReference type="PROSITE" id="PS50240">
    <property type="entry name" value="TRYPSIN_DOM"/>
    <property type="match status" value="1"/>
</dbReference>
<sequence length="393" mass="42941">MILCSKNVRRLLPSLVLCVYLLDVSVDGQWVVDDEGCRTPDGGAGDCIPIKQCEPIISFLSNSPKPLSQKTIKRLNSYTCSFEANTVNVCCPSSPIKTDDGENLQTNAGLPGPPDVSNHRNYNLLPKDCGYLPIDDKIINGQNAGLSEFPWMALLSYNTNRGPEFKCGGSVINDKWILTAAHCVTNLKQPLLGVRVGEHNIRTNVDCEIQQNGNEKCASPVQDLAVEKIVPHPDFSLSIISNDIALVKVSRMNLNVENVRPVCLPVDNARDAKFSSVIVTGWGVTESGRSSNLLQKVTLPVVATEECQSVYNTEAKVRISHRQICAGGKNNKDSCPGDSGGPMHVGSFLNDETRYVQQGIVSFGHRECGRQGFPGVYTRVAFYMDWILDTIAT</sequence>
<keyword evidence="3 12" id="KW-0732">Signal</keyword>
<dbReference type="Pfam" id="PF00089">
    <property type="entry name" value="Trypsin"/>
    <property type="match status" value="1"/>
</dbReference>
<dbReference type="SMART" id="SM00680">
    <property type="entry name" value="CLIP"/>
    <property type="match status" value="1"/>
</dbReference>
<keyword evidence="1 11" id="KW-0645">Protease</keyword>
<dbReference type="InterPro" id="IPR022700">
    <property type="entry name" value="CLIP"/>
</dbReference>
<dbReference type="GO" id="GO:0005576">
    <property type="term" value="C:extracellular region"/>
    <property type="evidence" value="ECO:0007669"/>
    <property type="project" value="UniProtKB-SubCell"/>
</dbReference>
<dbReference type="Gene3D" id="3.30.1640.30">
    <property type="match status" value="1"/>
</dbReference>
<comment type="subcellular location">
    <subcellularLocation>
        <location evidence="12">Secreted</location>
    </subcellularLocation>
</comment>
<comment type="similarity">
    <text evidence="10 12">Belongs to the peptidase S1 family. CLIP subfamily.</text>
</comment>
<dbReference type="SMART" id="SM00020">
    <property type="entry name" value="Tryp_SPc"/>
    <property type="match status" value="1"/>
</dbReference>
<evidence type="ECO:0000256" key="2">
    <source>
        <dbReference type="ARBA" id="ARBA00022723"/>
    </source>
</evidence>
<keyword evidence="7" id="KW-0865">Zymogen</keyword>
<evidence type="ECO:0000256" key="8">
    <source>
        <dbReference type="ARBA" id="ARBA00023157"/>
    </source>
</evidence>
<dbReference type="FunFam" id="2.40.10.10:FF:000028">
    <property type="entry name" value="Serine protease easter"/>
    <property type="match status" value="1"/>
</dbReference>
<evidence type="ECO:0000259" key="14">
    <source>
        <dbReference type="PROSITE" id="PS51888"/>
    </source>
</evidence>
<dbReference type="InterPro" id="IPR033116">
    <property type="entry name" value="TRYPSIN_SER"/>
</dbReference>
<dbReference type="InterPro" id="IPR001254">
    <property type="entry name" value="Trypsin_dom"/>
</dbReference>
<dbReference type="PROSITE" id="PS51888">
    <property type="entry name" value="CLIP"/>
    <property type="match status" value="1"/>
</dbReference>
<dbReference type="EMBL" id="JANEYG010000001">
    <property type="protein sequence ID" value="KAJ8925740.1"/>
    <property type="molecule type" value="Genomic_DNA"/>
</dbReference>
<gene>
    <name evidence="15" type="ORF">NQ315_009588</name>
</gene>
<evidence type="ECO:0000256" key="11">
    <source>
        <dbReference type="RuleBase" id="RU363034"/>
    </source>
</evidence>
<feature type="chain" id="PRO_5043092864" description="CLIP domain-containing serine protease" evidence="12">
    <location>
        <begin position="29"/>
        <end position="393"/>
    </location>
</feature>
<keyword evidence="6" id="KW-0106">Calcium</keyword>
<keyword evidence="16" id="KW-1185">Reference proteome</keyword>
<dbReference type="Gene3D" id="2.40.10.10">
    <property type="entry name" value="Trypsin-like serine proteases"/>
    <property type="match status" value="2"/>
</dbReference>
<dbReference type="InterPro" id="IPR018114">
    <property type="entry name" value="TRYPSIN_HIS"/>
</dbReference>
<evidence type="ECO:0000259" key="13">
    <source>
        <dbReference type="PROSITE" id="PS50240"/>
    </source>
</evidence>
<proteinExistence type="inferred from homology"/>
<dbReference type="GO" id="GO:0006508">
    <property type="term" value="P:proteolysis"/>
    <property type="evidence" value="ECO:0007669"/>
    <property type="project" value="UniProtKB-KW"/>
</dbReference>
<dbReference type="PROSITE" id="PS00134">
    <property type="entry name" value="TRYPSIN_HIS"/>
    <property type="match status" value="1"/>
</dbReference>
<dbReference type="InterPro" id="IPR038565">
    <property type="entry name" value="CLIP_sf"/>
</dbReference>
<dbReference type="CDD" id="cd00190">
    <property type="entry name" value="Tryp_SPc"/>
    <property type="match status" value="1"/>
</dbReference>
<evidence type="ECO:0000313" key="16">
    <source>
        <dbReference type="Proteomes" id="UP001159042"/>
    </source>
</evidence>